<sequence length="244" mass="27359">MITALRSTLFLAALALLTPPFTLLLLLCFWLPHRTRLRLVQPWVYTAIWLIEHLLGIRSRVLGRENIPPRSVVVLAKHQSAWETIVLQAVFRDLVFVWKKEIIWLPFFGWALALTPMISIDRNAGKKALRQLLSVGKQRLDDGYSVAIFPEGTRVNPGDRHRYQPGGAFLAHAAAAPVIPVALNSGEVWGKNAFFKKSGTVTVSIGPAIDPAGRRVDEINQQAEAWIEAEMRHISPHLYAHENA</sequence>
<dbReference type="SUPFAM" id="SSF69593">
    <property type="entry name" value="Glycerol-3-phosphate (1)-acyltransferase"/>
    <property type="match status" value="1"/>
</dbReference>
<proteinExistence type="predicted"/>
<evidence type="ECO:0000313" key="6">
    <source>
        <dbReference type="Proteomes" id="UP000515733"/>
    </source>
</evidence>
<evidence type="ECO:0000256" key="2">
    <source>
        <dbReference type="ARBA" id="ARBA00022679"/>
    </source>
</evidence>
<dbReference type="AlphaFoldDB" id="A0A6S6XX43"/>
<dbReference type="Proteomes" id="UP000515733">
    <property type="component" value="Chromosome"/>
</dbReference>
<keyword evidence="6" id="KW-1185">Reference proteome</keyword>
<comment type="pathway">
    <text evidence="1">Lipid metabolism.</text>
</comment>
<dbReference type="PANTHER" id="PTHR10434">
    <property type="entry name" value="1-ACYL-SN-GLYCEROL-3-PHOSPHATE ACYLTRANSFERASE"/>
    <property type="match status" value="1"/>
</dbReference>
<evidence type="ECO:0000256" key="1">
    <source>
        <dbReference type="ARBA" id="ARBA00005189"/>
    </source>
</evidence>
<dbReference type="SMART" id="SM00563">
    <property type="entry name" value="PlsC"/>
    <property type="match status" value="1"/>
</dbReference>
<dbReference type="CDD" id="cd07989">
    <property type="entry name" value="LPLAT_AGPAT-like"/>
    <property type="match status" value="1"/>
</dbReference>
<reference evidence="5 6" key="1">
    <citation type="submission" date="2020-03" db="EMBL/GenBank/DDBJ databases">
        <authorList>
            <consortium name="Genoscope - CEA"/>
            <person name="William W."/>
        </authorList>
    </citation>
    <scope>NUCLEOTIDE SEQUENCE [LARGE SCALE GENOMIC DNA]</scope>
    <source>
        <strain evidence="6">DSM 16959</strain>
    </source>
</reference>
<dbReference type="EMBL" id="LR778301">
    <property type="protein sequence ID" value="CAB1367409.1"/>
    <property type="molecule type" value="Genomic_DNA"/>
</dbReference>
<dbReference type="KEGG" id="doe:DENOEST_0237"/>
<gene>
    <name evidence="5" type="ORF">DENOEST_0237</name>
</gene>
<organism evidence="5 6">
    <name type="scientific">Denitratisoma oestradiolicum</name>
    <dbReference type="NCBI Taxonomy" id="311182"/>
    <lineage>
        <taxon>Bacteria</taxon>
        <taxon>Pseudomonadati</taxon>
        <taxon>Pseudomonadota</taxon>
        <taxon>Betaproteobacteria</taxon>
        <taxon>Nitrosomonadales</taxon>
        <taxon>Sterolibacteriaceae</taxon>
        <taxon>Denitratisoma</taxon>
    </lineage>
</organism>
<dbReference type="RefSeq" id="WP_232096408.1">
    <property type="nucleotide sequence ID" value="NZ_LR778301.1"/>
</dbReference>
<evidence type="ECO:0000259" key="4">
    <source>
        <dbReference type="SMART" id="SM00563"/>
    </source>
</evidence>
<dbReference type="GO" id="GO:0003841">
    <property type="term" value="F:1-acylglycerol-3-phosphate O-acyltransferase activity"/>
    <property type="evidence" value="ECO:0007669"/>
    <property type="project" value="TreeGrafter"/>
</dbReference>
<evidence type="ECO:0000313" key="5">
    <source>
        <dbReference type="EMBL" id="CAB1367409.1"/>
    </source>
</evidence>
<evidence type="ECO:0000256" key="3">
    <source>
        <dbReference type="ARBA" id="ARBA00023315"/>
    </source>
</evidence>
<protein>
    <submittedName>
        <fullName evidence="5">1-acyl-sn-glycerol-3-phosphate acyltransferase</fullName>
    </submittedName>
</protein>
<name>A0A6S6XX43_9PROT</name>
<dbReference type="Pfam" id="PF01553">
    <property type="entry name" value="Acyltransferase"/>
    <property type="match status" value="1"/>
</dbReference>
<accession>A0A6S6XX43</accession>
<dbReference type="PANTHER" id="PTHR10434:SF40">
    <property type="entry name" value="1-ACYL-SN-GLYCEROL-3-PHOSPHATE ACYLTRANSFERASE"/>
    <property type="match status" value="1"/>
</dbReference>
<dbReference type="GO" id="GO:0006654">
    <property type="term" value="P:phosphatidic acid biosynthetic process"/>
    <property type="evidence" value="ECO:0007669"/>
    <property type="project" value="TreeGrafter"/>
</dbReference>
<keyword evidence="2 5" id="KW-0808">Transferase</keyword>
<keyword evidence="3 5" id="KW-0012">Acyltransferase</keyword>
<dbReference type="InterPro" id="IPR002123">
    <property type="entry name" value="Plipid/glycerol_acylTrfase"/>
</dbReference>
<feature type="domain" description="Phospholipid/glycerol acyltransferase" evidence="4">
    <location>
        <begin position="72"/>
        <end position="186"/>
    </location>
</feature>